<dbReference type="PROSITE" id="PS50109">
    <property type="entry name" value="HIS_KIN"/>
    <property type="match status" value="1"/>
</dbReference>
<dbReference type="Pfam" id="PF02518">
    <property type="entry name" value="HATPase_c"/>
    <property type="match status" value="1"/>
</dbReference>
<dbReference type="GO" id="GO:0000155">
    <property type="term" value="F:phosphorelay sensor kinase activity"/>
    <property type="evidence" value="ECO:0007669"/>
    <property type="project" value="InterPro"/>
</dbReference>
<dbReference type="SMART" id="SM00387">
    <property type="entry name" value="HATPase_c"/>
    <property type="match status" value="1"/>
</dbReference>
<protein>
    <recommendedName>
        <fullName evidence="3">histidine kinase</fullName>
        <ecNumber evidence="3">2.7.13.3</ecNumber>
    </recommendedName>
</protein>
<dbReference type="HOGENOM" id="CLU_000445_42_3_6"/>
<keyword evidence="6 10" id="KW-0812">Transmembrane</keyword>
<dbReference type="InterPro" id="IPR004358">
    <property type="entry name" value="Sig_transdc_His_kin-like_C"/>
</dbReference>
<sequence length="437" mass="49558">MPLKKQKPSIKRILFTFLALTGALYSGLIFISHSILIDYIHEEIHREQLKSAAKLVADTFMRNQKQIDISNIFSTPSSRYYIDIKIDKNKFYTSENIKPSLDLVSAHKRPGIFHISLENGFILGYNMIFNNGKKKISITIIEKNSYVPSDLKNIHTLIWIVSFTILFAISAIIFLGVTIALKPLKLMSAQLTSLKKGERNSLDENVPEEFNELVKHLNRLLESYDKKLSRSRHLAADISHSLKTPLAAINSMINDEAIPRTIASQIKSQLSEMHELIDTQMRKTEMSGQHIGKATPIIEKALALVDVVSRIYPYKQIYLRETISREVLWPIDERDFNEILGNVLDNAGKWCVLEVHLHLKLHDDTLTILVEDDGPGVASYQLPDLTRRQKRLDEKTPGYGLGLSIVEEIVHDYAGAIHFSTSPKGGLRVLIELPKSI</sequence>
<evidence type="ECO:0000256" key="8">
    <source>
        <dbReference type="ARBA" id="ARBA00022989"/>
    </source>
</evidence>
<dbReference type="Proteomes" id="UP000013165">
    <property type="component" value="Unassembled WGS sequence"/>
</dbReference>
<dbReference type="GO" id="GO:0005886">
    <property type="term" value="C:plasma membrane"/>
    <property type="evidence" value="ECO:0007669"/>
    <property type="project" value="TreeGrafter"/>
</dbReference>
<keyword evidence="13" id="KW-1185">Reference proteome</keyword>
<evidence type="ECO:0000256" key="10">
    <source>
        <dbReference type="SAM" id="Phobius"/>
    </source>
</evidence>
<comment type="catalytic activity">
    <reaction evidence="1">
        <text>ATP + protein L-histidine = ADP + protein N-phospho-L-histidine.</text>
        <dbReference type="EC" id="2.7.13.3"/>
    </reaction>
</comment>
<reference evidence="12 13" key="1">
    <citation type="journal article" date="2013" name="Genome Announc.">
        <title>Genome Sequence of the Polycyclic Aromatic Hydrocarbon-Degrading Bacterium Strain Marinobacter nanhaiticus D15-8WT.</title>
        <authorList>
            <person name="Cui Z."/>
            <person name="Gao W."/>
            <person name="Li Q."/>
            <person name="Xu G."/>
            <person name="Zheng L."/>
        </authorList>
    </citation>
    <scope>NUCLEOTIDE SEQUENCE [LARGE SCALE GENOMIC DNA]</scope>
    <source>
        <strain evidence="12 13">D15-8W</strain>
    </source>
</reference>
<evidence type="ECO:0000256" key="4">
    <source>
        <dbReference type="ARBA" id="ARBA00022553"/>
    </source>
</evidence>
<dbReference type="InterPro" id="IPR036097">
    <property type="entry name" value="HisK_dim/P_sf"/>
</dbReference>
<gene>
    <name evidence="12" type="ORF">J057_18790</name>
</gene>
<evidence type="ECO:0000256" key="7">
    <source>
        <dbReference type="ARBA" id="ARBA00022777"/>
    </source>
</evidence>
<feature type="transmembrane region" description="Helical" evidence="10">
    <location>
        <begin position="157"/>
        <end position="181"/>
    </location>
</feature>
<evidence type="ECO:0000313" key="12">
    <source>
        <dbReference type="EMBL" id="ENO13472.1"/>
    </source>
</evidence>
<dbReference type="Gene3D" id="1.10.287.130">
    <property type="match status" value="1"/>
</dbReference>
<feature type="domain" description="Histidine kinase" evidence="11">
    <location>
        <begin position="237"/>
        <end position="437"/>
    </location>
</feature>
<dbReference type="Gene3D" id="3.30.565.10">
    <property type="entry name" value="Histidine kinase-like ATPase, C-terminal domain"/>
    <property type="match status" value="1"/>
</dbReference>
<comment type="caution">
    <text evidence="12">The sequence shown here is derived from an EMBL/GenBank/DDBJ whole genome shotgun (WGS) entry which is preliminary data.</text>
</comment>
<dbReference type="InterPro" id="IPR036890">
    <property type="entry name" value="HATPase_C_sf"/>
</dbReference>
<dbReference type="CDD" id="cd00082">
    <property type="entry name" value="HisKA"/>
    <property type="match status" value="1"/>
</dbReference>
<dbReference type="EMBL" id="APLQ01000014">
    <property type="protein sequence ID" value="ENO13472.1"/>
    <property type="molecule type" value="Genomic_DNA"/>
</dbReference>
<evidence type="ECO:0000256" key="9">
    <source>
        <dbReference type="ARBA" id="ARBA00023136"/>
    </source>
</evidence>
<dbReference type="eggNOG" id="COG0642">
    <property type="taxonomic scope" value="Bacteria"/>
</dbReference>
<keyword evidence="9 10" id="KW-0472">Membrane</keyword>
<accession>N6WQY5</accession>
<dbReference type="STRING" id="626887.J057_18790"/>
<comment type="subcellular location">
    <subcellularLocation>
        <location evidence="2">Membrane</location>
    </subcellularLocation>
</comment>
<evidence type="ECO:0000256" key="3">
    <source>
        <dbReference type="ARBA" id="ARBA00012438"/>
    </source>
</evidence>
<dbReference type="RefSeq" id="WP_004581697.1">
    <property type="nucleotide sequence ID" value="NZ_AP028878.1"/>
</dbReference>
<keyword evidence="8 10" id="KW-1133">Transmembrane helix</keyword>
<dbReference type="EC" id="2.7.13.3" evidence="3"/>
<dbReference type="InterPro" id="IPR003661">
    <property type="entry name" value="HisK_dim/P_dom"/>
</dbReference>
<keyword evidence="5" id="KW-0808">Transferase</keyword>
<dbReference type="InterPro" id="IPR005467">
    <property type="entry name" value="His_kinase_dom"/>
</dbReference>
<dbReference type="PANTHER" id="PTHR45436:SF5">
    <property type="entry name" value="SENSOR HISTIDINE KINASE TRCS"/>
    <property type="match status" value="1"/>
</dbReference>
<dbReference type="SUPFAM" id="SSF55874">
    <property type="entry name" value="ATPase domain of HSP90 chaperone/DNA topoisomerase II/histidine kinase"/>
    <property type="match status" value="1"/>
</dbReference>
<dbReference type="PRINTS" id="PR00344">
    <property type="entry name" value="BCTRLSENSOR"/>
</dbReference>
<evidence type="ECO:0000256" key="5">
    <source>
        <dbReference type="ARBA" id="ARBA00022679"/>
    </source>
</evidence>
<dbReference type="SUPFAM" id="SSF47384">
    <property type="entry name" value="Homodimeric domain of signal transducing histidine kinase"/>
    <property type="match status" value="1"/>
</dbReference>
<dbReference type="InterPro" id="IPR003594">
    <property type="entry name" value="HATPase_dom"/>
</dbReference>
<evidence type="ECO:0000259" key="11">
    <source>
        <dbReference type="PROSITE" id="PS50109"/>
    </source>
</evidence>
<name>N6WQY5_9GAMM</name>
<feature type="transmembrane region" description="Helical" evidence="10">
    <location>
        <begin position="12"/>
        <end position="36"/>
    </location>
</feature>
<evidence type="ECO:0000256" key="2">
    <source>
        <dbReference type="ARBA" id="ARBA00004370"/>
    </source>
</evidence>
<evidence type="ECO:0000256" key="1">
    <source>
        <dbReference type="ARBA" id="ARBA00000085"/>
    </source>
</evidence>
<dbReference type="PANTHER" id="PTHR45436">
    <property type="entry name" value="SENSOR HISTIDINE KINASE YKOH"/>
    <property type="match status" value="1"/>
</dbReference>
<dbReference type="AlphaFoldDB" id="N6WQY5"/>
<proteinExistence type="predicted"/>
<keyword evidence="4" id="KW-0597">Phosphoprotein</keyword>
<evidence type="ECO:0000313" key="13">
    <source>
        <dbReference type="Proteomes" id="UP000013165"/>
    </source>
</evidence>
<dbReference type="OrthoDB" id="9809567at2"/>
<keyword evidence="7" id="KW-0418">Kinase</keyword>
<evidence type="ECO:0000256" key="6">
    <source>
        <dbReference type="ARBA" id="ARBA00022692"/>
    </source>
</evidence>
<dbReference type="InterPro" id="IPR050428">
    <property type="entry name" value="TCS_sensor_his_kinase"/>
</dbReference>
<organism evidence="12 13">
    <name type="scientific">Marinobacter nanhaiticus D15-8W</name>
    <dbReference type="NCBI Taxonomy" id="626887"/>
    <lineage>
        <taxon>Bacteria</taxon>
        <taxon>Pseudomonadati</taxon>
        <taxon>Pseudomonadota</taxon>
        <taxon>Gammaproteobacteria</taxon>
        <taxon>Pseudomonadales</taxon>
        <taxon>Marinobacteraceae</taxon>
        <taxon>Marinobacter</taxon>
    </lineage>
</organism>
<dbReference type="PATRIC" id="fig|626887.3.peg.3760"/>